<dbReference type="Pfam" id="PF00075">
    <property type="entry name" value="RNase_H"/>
    <property type="match status" value="1"/>
</dbReference>
<dbReference type="GO" id="GO:0004523">
    <property type="term" value="F:RNA-DNA hybrid ribonuclease activity"/>
    <property type="evidence" value="ECO:0007669"/>
    <property type="project" value="UniProtKB-EC"/>
</dbReference>
<comment type="similarity">
    <text evidence="2">Belongs to the RNase H family.</text>
</comment>
<dbReference type="KEGG" id="ure:UREG_04529"/>
<evidence type="ECO:0000313" key="11">
    <source>
        <dbReference type="Proteomes" id="UP000002058"/>
    </source>
</evidence>
<sequence>MTRPTQSVLLPPFMNSVMESLAFGLEGLVHIQHPTNQRAEITAIILALETALTRYEKLDWSPRLDVKIYSDSKYAVNCMTIWVDKWFENGWINSAGYDVVNQDLIKKAVDLEGRLLNLGKVTYFWIPRSDNVNADRCCNEELDKMESLIHWISPPRGNSRARSMGNHDEAKAVEAAPDGSIPPPPYTPNQRHDKSLRCPVPMSQLSSLYRPFPATLTAYYQWKVTRVYHLGTSDNHKLFAVSVYAGISDKGPDRPCTVLHNGPSEKDHTLAVAGEPAVWDMKSALSSISLPPLTSTEPDQTTSPTATEAAVTPVHETMVPGVLDDGKTVIFRFAVEVGHPKTGGYRRETFEWRMLKEHELHDVKHGFKLVRSHAGAEAAPLGVLGDDDGEIEVVAVAGWKRMLALSKPFNLQFMGSGQTGELGDRFAVMVVITSLRLWYLDVQSRTTPSIAGA</sequence>
<evidence type="ECO:0000256" key="3">
    <source>
        <dbReference type="ARBA" id="ARBA00012180"/>
    </source>
</evidence>
<protein>
    <recommendedName>
        <fullName evidence="3">ribonuclease H</fullName>
        <ecNumber evidence="3">3.1.26.4</ecNumber>
    </recommendedName>
</protein>
<keyword evidence="5" id="KW-0479">Metal-binding</keyword>
<evidence type="ECO:0000256" key="4">
    <source>
        <dbReference type="ARBA" id="ARBA00022722"/>
    </source>
</evidence>
<dbReference type="EMBL" id="CH476616">
    <property type="protein sequence ID" value="EEP79683.1"/>
    <property type="molecule type" value="Genomic_DNA"/>
</dbReference>
<dbReference type="GeneID" id="8442395"/>
<feature type="domain" description="RNase H type-1" evidence="9">
    <location>
        <begin position="1"/>
        <end position="151"/>
    </location>
</feature>
<evidence type="ECO:0000256" key="8">
    <source>
        <dbReference type="SAM" id="MobiDB-lite"/>
    </source>
</evidence>
<evidence type="ECO:0000313" key="10">
    <source>
        <dbReference type="EMBL" id="EEP79683.1"/>
    </source>
</evidence>
<dbReference type="AlphaFoldDB" id="C4JPE7"/>
<keyword evidence="11" id="KW-1185">Reference proteome</keyword>
<keyword evidence="7" id="KW-0378">Hydrolase</keyword>
<proteinExistence type="inferred from homology"/>
<dbReference type="GO" id="GO:0046872">
    <property type="term" value="F:metal ion binding"/>
    <property type="evidence" value="ECO:0007669"/>
    <property type="project" value="UniProtKB-KW"/>
</dbReference>
<accession>C4JPE7</accession>
<dbReference type="SUPFAM" id="SSF53098">
    <property type="entry name" value="Ribonuclease H-like"/>
    <property type="match status" value="1"/>
</dbReference>
<evidence type="ECO:0000256" key="7">
    <source>
        <dbReference type="ARBA" id="ARBA00022801"/>
    </source>
</evidence>
<dbReference type="RefSeq" id="XP_002545012.1">
    <property type="nucleotide sequence ID" value="XM_002544966.1"/>
</dbReference>
<dbReference type="eggNOG" id="ENOG502SPIM">
    <property type="taxonomic scope" value="Eukaryota"/>
</dbReference>
<dbReference type="InterPro" id="IPR050092">
    <property type="entry name" value="RNase_H"/>
</dbReference>
<comment type="catalytic activity">
    <reaction evidence="1">
        <text>Endonucleolytic cleavage to 5'-phosphomonoester.</text>
        <dbReference type="EC" id="3.1.26.4"/>
    </reaction>
</comment>
<dbReference type="InterPro" id="IPR002156">
    <property type="entry name" value="RNaseH_domain"/>
</dbReference>
<dbReference type="PANTHER" id="PTHR10642:SF26">
    <property type="entry name" value="RIBONUCLEASE H1"/>
    <property type="match status" value="1"/>
</dbReference>
<evidence type="ECO:0000256" key="6">
    <source>
        <dbReference type="ARBA" id="ARBA00022759"/>
    </source>
</evidence>
<evidence type="ECO:0000259" key="9">
    <source>
        <dbReference type="PROSITE" id="PS50879"/>
    </source>
</evidence>
<name>C4JPE7_UNCRE</name>
<dbReference type="GO" id="GO:0003676">
    <property type="term" value="F:nucleic acid binding"/>
    <property type="evidence" value="ECO:0007669"/>
    <property type="project" value="InterPro"/>
</dbReference>
<gene>
    <name evidence="10" type="ORF">UREG_04529</name>
</gene>
<feature type="region of interest" description="Disordered" evidence="8">
    <location>
        <begin position="156"/>
        <end position="192"/>
    </location>
</feature>
<organism evidence="10 11">
    <name type="scientific">Uncinocarpus reesii (strain UAMH 1704)</name>
    <dbReference type="NCBI Taxonomy" id="336963"/>
    <lineage>
        <taxon>Eukaryota</taxon>
        <taxon>Fungi</taxon>
        <taxon>Dikarya</taxon>
        <taxon>Ascomycota</taxon>
        <taxon>Pezizomycotina</taxon>
        <taxon>Eurotiomycetes</taxon>
        <taxon>Eurotiomycetidae</taxon>
        <taxon>Onygenales</taxon>
        <taxon>Onygenaceae</taxon>
        <taxon>Uncinocarpus</taxon>
    </lineage>
</organism>
<keyword evidence="4" id="KW-0540">Nuclease</keyword>
<dbReference type="InterPro" id="IPR012337">
    <property type="entry name" value="RNaseH-like_sf"/>
</dbReference>
<dbReference type="STRING" id="336963.C4JPE7"/>
<dbReference type="InParanoid" id="C4JPE7"/>
<dbReference type="Gene3D" id="3.30.420.10">
    <property type="entry name" value="Ribonuclease H-like superfamily/Ribonuclease H"/>
    <property type="match status" value="1"/>
</dbReference>
<evidence type="ECO:0000256" key="1">
    <source>
        <dbReference type="ARBA" id="ARBA00000077"/>
    </source>
</evidence>
<dbReference type="PROSITE" id="PS50879">
    <property type="entry name" value="RNASE_H_1"/>
    <property type="match status" value="1"/>
</dbReference>
<dbReference type="InterPro" id="IPR036397">
    <property type="entry name" value="RNaseH_sf"/>
</dbReference>
<evidence type="ECO:0000256" key="5">
    <source>
        <dbReference type="ARBA" id="ARBA00022723"/>
    </source>
</evidence>
<dbReference type="PANTHER" id="PTHR10642">
    <property type="entry name" value="RIBONUCLEASE H1"/>
    <property type="match status" value="1"/>
</dbReference>
<dbReference type="VEuPathDB" id="FungiDB:UREG_04529"/>
<dbReference type="Proteomes" id="UP000002058">
    <property type="component" value="Unassembled WGS sequence"/>
</dbReference>
<keyword evidence="6" id="KW-0255">Endonuclease</keyword>
<dbReference type="OMA" id="IAFHFSI"/>
<evidence type="ECO:0000256" key="2">
    <source>
        <dbReference type="ARBA" id="ARBA00005300"/>
    </source>
</evidence>
<dbReference type="OrthoDB" id="5073671at2759"/>
<dbReference type="EC" id="3.1.26.4" evidence="3"/>
<dbReference type="HOGENOM" id="CLU_604375_0_0_1"/>
<reference evidence="11" key="1">
    <citation type="journal article" date="2009" name="Genome Res.">
        <title>Comparative genomic analyses of the human fungal pathogens Coccidioides and their relatives.</title>
        <authorList>
            <person name="Sharpton T.J."/>
            <person name="Stajich J.E."/>
            <person name="Rounsley S.D."/>
            <person name="Gardner M.J."/>
            <person name="Wortman J.R."/>
            <person name="Jordar V.S."/>
            <person name="Maiti R."/>
            <person name="Kodira C.D."/>
            <person name="Neafsey D.E."/>
            <person name="Zeng Q."/>
            <person name="Hung C.-Y."/>
            <person name="McMahan C."/>
            <person name="Muszewska A."/>
            <person name="Grynberg M."/>
            <person name="Mandel M.A."/>
            <person name="Kellner E.M."/>
            <person name="Barker B.M."/>
            <person name="Galgiani J.N."/>
            <person name="Orbach M.J."/>
            <person name="Kirkland T.N."/>
            <person name="Cole G.T."/>
            <person name="Henn M.R."/>
            <person name="Birren B.W."/>
            <person name="Taylor J.W."/>
        </authorList>
    </citation>
    <scope>NUCLEOTIDE SEQUENCE [LARGE SCALE GENOMIC DNA]</scope>
    <source>
        <strain evidence="11">UAMH 1704</strain>
    </source>
</reference>
<dbReference type="GO" id="GO:0043137">
    <property type="term" value="P:DNA replication, removal of RNA primer"/>
    <property type="evidence" value="ECO:0007669"/>
    <property type="project" value="TreeGrafter"/>
</dbReference>